<sequence length="402" mass="41661">MERHYGWIIVAIGALMGCIGMGSLFSLAVFLDPIATDTGWSRAGISASMTIAFLAMGFGGFGWGWISDRHGPRIVGIAGGLLMGAGLVLASRATSLLTFQLAYGLFLGTAVGAFFAPMMATASAWFDRQRALAVSLVSAGLGMAPVTVAPFAQWLLSSYYWRTSQLVIGIVAWAVLLPAALLLRRPPTAILDASAAAIAKDKGFTAREALRSRQFVVLAATFFACCLAHAGPIFHVVSYAMVCGLSAVAAVSVYSLQGLAGLGGRLLLGVLADRHGAKPVLIGGLLLQALAIGAFLPTSSLGGFYAVAAAFGLAYGGVMPLYAVLARDYFGPHIMGTVFGAATMVSCLGMAAGPSVGGWIFDRFGSYAGMHLSSLVIGFGAVAIALTFPPLPRMRPERLKPA</sequence>
<dbReference type="Pfam" id="PF07690">
    <property type="entry name" value="MFS_1"/>
    <property type="match status" value="1"/>
</dbReference>
<dbReference type="PANTHER" id="PTHR11360:SF290">
    <property type="entry name" value="MONOCARBOXYLATE MFS PERMEASE"/>
    <property type="match status" value="1"/>
</dbReference>
<protein>
    <submittedName>
        <fullName evidence="6">Predicted arabinose efflux permease, MFS family</fullName>
    </submittedName>
</protein>
<feature type="transmembrane region" description="Helical" evidence="4">
    <location>
        <begin position="239"/>
        <end position="268"/>
    </location>
</feature>
<accession>A0A1G7E937</accession>
<dbReference type="SUPFAM" id="SSF103473">
    <property type="entry name" value="MFS general substrate transporter"/>
    <property type="match status" value="1"/>
</dbReference>
<name>A0A1G7E937_9PROT</name>
<feature type="transmembrane region" description="Helical" evidence="4">
    <location>
        <begin position="337"/>
        <end position="361"/>
    </location>
</feature>
<dbReference type="GO" id="GO:0022857">
    <property type="term" value="F:transmembrane transporter activity"/>
    <property type="evidence" value="ECO:0007669"/>
    <property type="project" value="InterPro"/>
</dbReference>
<feature type="transmembrane region" description="Helical" evidence="4">
    <location>
        <begin position="215"/>
        <end position="233"/>
    </location>
</feature>
<feature type="transmembrane region" description="Helical" evidence="4">
    <location>
        <begin position="367"/>
        <end position="388"/>
    </location>
</feature>
<keyword evidence="2 4" id="KW-1133">Transmembrane helix</keyword>
<keyword evidence="1 4" id="KW-0812">Transmembrane</keyword>
<dbReference type="InterPro" id="IPR020846">
    <property type="entry name" value="MFS_dom"/>
</dbReference>
<gene>
    <name evidence="6" type="ORF">SAMN04487779_10663</name>
</gene>
<dbReference type="RefSeq" id="WP_090665435.1">
    <property type="nucleotide sequence ID" value="NZ_FMZX01000066.1"/>
</dbReference>
<dbReference type="PROSITE" id="PS50850">
    <property type="entry name" value="MFS"/>
    <property type="match status" value="1"/>
</dbReference>
<keyword evidence="3 4" id="KW-0472">Membrane</keyword>
<feature type="transmembrane region" description="Helical" evidence="4">
    <location>
        <begin position="280"/>
        <end position="298"/>
    </location>
</feature>
<dbReference type="AlphaFoldDB" id="A0A1G7E937"/>
<feature type="transmembrane region" description="Helical" evidence="4">
    <location>
        <begin position="97"/>
        <end position="119"/>
    </location>
</feature>
<dbReference type="InterPro" id="IPR011701">
    <property type="entry name" value="MFS"/>
</dbReference>
<feature type="transmembrane region" description="Helical" evidence="4">
    <location>
        <begin position="131"/>
        <end position="152"/>
    </location>
</feature>
<dbReference type="STRING" id="938405.SAMN02927895_05366"/>
<dbReference type="PANTHER" id="PTHR11360">
    <property type="entry name" value="MONOCARBOXYLATE TRANSPORTER"/>
    <property type="match status" value="1"/>
</dbReference>
<feature type="transmembrane region" description="Helical" evidence="4">
    <location>
        <begin position="43"/>
        <end position="66"/>
    </location>
</feature>
<keyword evidence="7" id="KW-1185">Reference proteome</keyword>
<feature type="domain" description="Major facilitator superfamily (MFS) profile" evidence="5">
    <location>
        <begin position="6"/>
        <end position="395"/>
    </location>
</feature>
<dbReference type="Proteomes" id="UP000198925">
    <property type="component" value="Unassembled WGS sequence"/>
</dbReference>
<dbReference type="PROSITE" id="PS51257">
    <property type="entry name" value="PROKAR_LIPOPROTEIN"/>
    <property type="match status" value="1"/>
</dbReference>
<dbReference type="Gene3D" id="1.20.1250.20">
    <property type="entry name" value="MFS general substrate transporter like domains"/>
    <property type="match status" value="1"/>
</dbReference>
<evidence type="ECO:0000313" key="7">
    <source>
        <dbReference type="Proteomes" id="UP000198925"/>
    </source>
</evidence>
<evidence type="ECO:0000256" key="1">
    <source>
        <dbReference type="ARBA" id="ARBA00022692"/>
    </source>
</evidence>
<feature type="transmembrane region" description="Helical" evidence="4">
    <location>
        <begin position="73"/>
        <end position="91"/>
    </location>
</feature>
<dbReference type="InterPro" id="IPR050327">
    <property type="entry name" value="Proton-linked_MCT"/>
</dbReference>
<dbReference type="InterPro" id="IPR036259">
    <property type="entry name" value="MFS_trans_sf"/>
</dbReference>
<feature type="transmembrane region" description="Helical" evidence="4">
    <location>
        <begin position="304"/>
        <end position="325"/>
    </location>
</feature>
<reference evidence="6 7" key="1">
    <citation type="submission" date="2016-10" db="EMBL/GenBank/DDBJ databases">
        <authorList>
            <person name="de Groot N.N."/>
        </authorList>
    </citation>
    <scope>NUCLEOTIDE SEQUENCE [LARGE SCALE GENOMIC DNA]</scope>
    <source>
        <strain evidence="6 7">CPCC 100156</strain>
    </source>
</reference>
<organism evidence="6 7">
    <name type="scientific">Belnapia rosea</name>
    <dbReference type="NCBI Taxonomy" id="938405"/>
    <lineage>
        <taxon>Bacteria</taxon>
        <taxon>Pseudomonadati</taxon>
        <taxon>Pseudomonadota</taxon>
        <taxon>Alphaproteobacteria</taxon>
        <taxon>Acetobacterales</taxon>
        <taxon>Roseomonadaceae</taxon>
        <taxon>Belnapia</taxon>
    </lineage>
</organism>
<feature type="transmembrane region" description="Helical" evidence="4">
    <location>
        <begin position="164"/>
        <end position="183"/>
    </location>
</feature>
<evidence type="ECO:0000313" key="6">
    <source>
        <dbReference type="EMBL" id="SDE60159.1"/>
    </source>
</evidence>
<evidence type="ECO:0000256" key="4">
    <source>
        <dbReference type="SAM" id="Phobius"/>
    </source>
</evidence>
<dbReference type="CDD" id="cd17355">
    <property type="entry name" value="MFS_YcxA_like"/>
    <property type="match status" value="1"/>
</dbReference>
<evidence type="ECO:0000256" key="3">
    <source>
        <dbReference type="ARBA" id="ARBA00023136"/>
    </source>
</evidence>
<dbReference type="EMBL" id="FMZX01000066">
    <property type="protein sequence ID" value="SDE60159.1"/>
    <property type="molecule type" value="Genomic_DNA"/>
</dbReference>
<proteinExistence type="predicted"/>
<evidence type="ECO:0000256" key="2">
    <source>
        <dbReference type="ARBA" id="ARBA00022989"/>
    </source>
</evidence>
<feature type="transmembrane region" description="Helical" evidence="4">
    <location>
        <begin position="7"/>
        <end position="31"/>
    </location>
</feature>
<evidence type="ECO:0000259" key="5">
    <source>
        <dbReference type="PROSITE" id="PS50850"/>
    </source>
</evidence>